<dbReference type="OMA" id="WFAYFEP"/>
<dbReference type="InterPro" id="IPR000834">
    <property type="entry name" value="Peptidase_M14"/>
</dbReference>
<dbReference type="Proteomes" id="UP000494040">
    <property type="component" value="Unassembled WGS sequence"/>
</dbReference>
<dbReference type="PANTHER" id="PTHR12756">
    <property type="entry name" value="CYTOSOLIC CARBOXYPEPTIDASE"/>
    <property type="match status" value="1"/>
</dbReference>
<dbReference type="RefSeq" id="XP_024085692.1">
    <property type="nucleotide sequence ID" value="XM_024229924.1"/>
</dbReference>
<dbReference type="PROSITE" id="PS52035">
    <property type="entry name" value="PEPTIDASE_M14"/>
    <property type="match status" value="1"/>
</dbReference>
<sequence>MTKKPDDVDYEFSKYISIMLSNRVGSVRRSRRPGDSLSVILQTYISGYPYKNHLQRPVHESEDSENEGSMGNVTRVVMRPPGHSGKAKKGHLCFDASFETGNLGFVDLISQYEYDLFIRPDTCNPRVRLWFNFTVDNTKADQRVILNIINFGKRRNSFLYGMTPIVKSTSRPTWQRMPNDNVFYHSSPYHNNNYILSLAFNFDKEEDVYQFAFCYPYSYTKHQAHMDLLEKRNYPFFKRELLGQSIQKRRVELVTITHPKNMSPNGKVHVVVILSRVHPGESPASYVCQGIIDFLISNHNTAVSLREKVVFKIIPMLNPDGVFLGNHRCSEVGIDLNRSWSKISKWLHPTLDVVYSYITSLDQDKNIDLDVVLDIHAHSNLRGAFVCGNSYNDVYRYERHIVFPKLLSQKVLGYENNHTVFNRDSNKAGSARRVLCDALKDSVNCYSLNVSFYGYYHSKNYPFKFKYYTEEKCILLKFCKM</sequence>
<evidence type="ECO:0000313" key="5">
    <source>
        <dbReference type="EnsemblMetazoa" id="XP_024085692.1"/>
    </source>
</evidence>
<evidence type="ECO:0000256" key="3">
    <source>
        <dbReference type="PROSITE-ProRule" id="PRU01379"/>
    </source>
</evidence>
<dbReference type="Gene3D" id="3.40.630.10">
    <property type="entry name" value="Zn peptidases"/>
    <property type="match status" value="1"/>
</dbReference>
<evidence type="ECO:0000313" key="6">
    <source>
        <dbReference type="Proteomes" id="UP000494040"/>
    </source>
</evidence>
<dbReference type="Pfam" id="PF00246">
    <property type="entry name" value="Peptidase_M14"/>
    <property type="match status" value="1"/>
</dbReference>
<dbReference type="OrthoDB" id="10253041at2759"/>
<comment type="similarity">
    <text evidence="2 3">Belongs to the peptidase M14 family.</text>
</comment>
<dbReference type="Gene3D" id="2.60.40.3120">
    <property type="match status" value="1"/>
</dbReference>
<proteinExistence type="inferred from homology"/>
<organism evidence="5 6">
    <name type="scientific">Cimex lectularius</name>
    <name type="common">Bed bug</name>
    <name type="synonym">Acanthia lectularia</name>
    <dbReference type="NCBI Taxonomy" id="79782"/>
    <lineage>
        <taxon>Eukaryota</taxon>
        <taxon>Metazoa</taxon>
        <taxon>Ecdysozoa</taxon>
        <taxon>Arthropoda</taxon>
        <taxon>Hexapoda</taxon>
        <taxon>Insecta</taxon>
        <taxon>Pterygota</taxon>
        <taxon>Neoptera</taxon>
        <taxon>Paraneoptera</taxon>
        <taxon>Hemiptera</taxon>
        <taxon>Heteroptera</taxon>
        <taxon>Panheteroptera</taxon>
        <taxon>Cimicomorpha</taxon>
        <taxon>Cimicidae</taxon>
        <taxon>Cimex</taxon>
    </lineage>
</organism>
<dbReference type="PANTHER" id="PTHR12756:SF9">
    <property type="entry name" value="CYTOSOLIC CARBOXYPEPTIDASE 6"/>
    <property type="match status" value="1"/>
</dbReference>
<dbReference type="SMART" id="SM00631">
    <property type="entry name" value="Zn_pept"/>
    <property type="match status" value="1"/>
</dbReference>
<comment type="cofactor">
    <cofactor evidence="1">
        <name>Zn(2+)</name>
        <dbReference type="ChEBI" id="CHEBI:29105"/>
    </cofactor>
</comment>
<protein>
    <recommendedName>
        <fullName evidence="4">Peptidase M14 domain-containing protein</fullName>
    </recommendedName>
</protein>
<evidence type="ECO:0000256" key="1">
    <source>
        <dbReference type="ARBA" id="ARBA00001947"/>
    </source>
</evidence>
<keyword evidence="6" id="KW-1185">Reference proteome</keyword>
<evidence type="ECO:0000259" key="4">
    <source>
        <dbReference type="PROSITE" id="PS52035"/>
    </source>
</evidence>
<dbReference type="GO" id="GO:0006508">
    <property type="term" value="P:proteolysis"/>
    <property type="evidence" value="ECO:0007669"/>
    <property type="project" value="InterPro"/>
</dbReference>
<dbReference type="InterPro" id="IPR040626">
    <property type="entry name" value="Pepdidase_M14_N"/>
</dbReference>
<dbReference type="KEGG" id="clec:106671609"/>
<feature type="domain" description="Peptidase M14" evidence="4">
    <location>
        <begin position="215"/>
        <end position="481"/>
    </location>
</feature>
<comment type="caution">
    <text evidence="3">Lacks conserved residue(s) required for the propagation of feature annotation.</text>
</comment>
<accession>A0A8I6SNX4</accession>
<dbReference type="InterPro" id="IPR050821">
    <property type="entry name" value="Cytosolic_carboxypeptidase"/>
</dbReference>
<dbReference type="GO" id="GO:0008270">
    <property type="term" value="F:zinc ion binding"/>
    <property type="evidence" value="ECO:0007669"/>
    <property type="project" value="InterPro"/>
</dbReference>
<dbReference type="GeneID" id="106671609"/>
<reference evidence="5" key="1">
    <citation type="submission" date="2022-01" db="UniProtKB">
        <authorList>
            <consortium name="EnsemblMetazoa"/>
        </authorList>
    </citation>
    <scope>IDENTIFICATION</scope>
</reference>
<name>A0A8I6SNX4_CIMLE</name>
<dbReference type="Pfam" id="PF18027">
    <property type="entry name" value="Pepdidase_M14_N"/>
    <property type="match status" value="1"/>
</dbReference>
<dbReference type="SUPFAM" id="SSF53187">
    <property type="entry name" value="Zn-dependent exopeptidases"/>
    <property type="match status" value="1"/>
</dbReference>
<dbReference type="GO" id="GO:0004181">
    <property type="term" value="F:metallocarboxypeptidase activity"/>
    <property type="evidence" value="ECO:0007669"/>
    <property type="project" value="InterPro"/>
</dbReference>
<dbReference type="AlphaFoldDB" id="A0A8I6SNX4"/>
<dbReference type="EnsemblMetazoa" id="XM_024229924.1">
    <property type="protein sequence ID" value="XP_024085692.1"/>
    <property type="gene ID" value="LOC106671609"/>
</dbReference>
<evidence type="ECO:0000256" key="2">
    <source>
        <dbReference type="ARBA" id="ARBA00005988"/>
    </source>
</evidence>